<comment type="caution">
    <text evidence="2">The sequence shown here is derived from an EMBL/GenBank/DDBJ whole genome shotgun (WGS) entry which is preliminary data.</text>
</comment>
<protein>
    <submittedName>
        <fullName evidence="2">Uncharacterized protein</fullName>
    </submittedName>
</protein>
<dbReference type="EMBL" id="JAGEUA010000009">
    <property type="protein sequence ID" value="KAL0966980.1"/>
    <property type="molecule type" value="Genomic_DNA"/>
</dbReference>
<proteinExistence type="predicted"/>
<feature type="compositionally biased region" description="Basic and acidic residues" evidence="1">
    <location>
        <begin position="70"/>
        <end position="86"/>
    </location>
</feature>
<evidence type="ECO:0000256" key="1">
    <source>
        <dbReference type="SAM" id="MobiDB-lite"/>
    </source>
</evidence>
<keyword evidence="3" id="KW-1185">Reference proteome</keyword>
<reference evidence="2 3" key="1">
    <citation type="submission" date="2024-06" db="EMBL/GenBank/DDBJ databases">
        <authorList>
            <person name="Pan Q."/>
            <person name="Wen M."/>
            <person name="Jouanno E."/>
            <person name="Zahm M."/>
            <person name="Klopp C."/>
            <person name="Cabau C."/>
            <person name="Louis A."/>
            <person name="Berthelot C."/>
            <person name="Parey E."/>
            <person name="Roest Crollius H."/>
            <person name="Montfort J."/>
            <person name="Robinson-Rechavi M."/>
            <person name="Bouchez O."/>
            <person name="Lampietro C."/>
            <person name="Lopez Roques C."/>
            <person name="Donnadieu C."/>
            <person name="Postlethwait J."/>
            <person name="Bobe J."/>
            <person name="Verreycken H."/>
            <person name="Guiguen Y."/>
        </authorList>
    </citation>
    <scope>NUCLEOTIDE SEQUENCE [LARGE SCALE GENOMIC DNA]</scope>
    <source>
        <strain evidence="2">Up_M1</strain>
        <tissue evidence="2">Testis</tissue>
    </source>
</reference>
<gene>
    <name evidence="2" type="ORF">UPYG_G00303040</name>
</gene>
<name>A0ABD0WBD8_UMBPY</name>
<feature type="region of interest" description="Disordered" evidence="1">
    <location>
        <begin position="1"/>
        <end position="132"/>
    </location>
</feature>
<feature type="compositionally biased region" description="Basic and acidic residues" evidence="1">
    <location>
        <begin position="35"/>
        <end position="44"/>
    </location>
</feature>
<dbReference type="AlphaFoldDB" id="A0ABD0WBD8"/>
<dbReference type="Proteomes" id="UP001557470">
    <property type="component" value="Unassembled WGS sequence"/>
</dbReference>
<evidence type="ECO:0000313" key="3">
    <source>
        <dbReference type="Proteomes" id="UP001557470"/>
    </source>
</evidence>
<sequence>MKRISASGGDRKIHAFFASTRTRDPQAATSTTENVLERDVRETEGASGESRAGAEREDGASECSGDELSETEKEKESDSGRREQIKLNEAAGTHGKQLCPPDISMSRGEAPTQPQLNFPKTLQGDPKQELQG</sequence>
<accession>A0ABD0WBD8</accession>
<evidence type="ECO:0000313" key="2">
    <source>
        <dbReference type="EMBL" id="KAL0966980.1"/>
    </source>
</evidence>
<organism evidence="2 3">
    <name type="scientific">Umbra pygmaea</name>
    <name type="common">Eastern mudminnow</name>
    <dbReference type="NCBI Taxonomy" id="75934"/>
    <lineage>
        <taxon>Eukaryota</taxon>
        <taxon>Metazoa</taxon>
        <taxon>Chordata</taxon>
        <taxon>Craniata</taxon>
        <taxon>Vertebrata</taxon>
        <taxon>Euteleostomi</taxon>
        <taxon>Actinopterygii</taxon>
        <taxon>Neopterygii</taxon>
        <taxon>Teleostei</taxon>
        <taxon>Protacanthopterygii</taxon>
        <taxon>Esociformes</taxon>
        <taxon>Umbridae</taxon>
        <taxon>Umbra</taxon>
    </lineage>
</organism>